<reference evidence="1" key="1">
    <citation type="submission" date="2024-02" db="EMBL/GenBank/DDBJ databases">
        <authorList>
            <consortium name="ELIXIR-Norway"/>
            <consortium name="Elixir Norway"/>
        </authorList>
    </citation>
    <scope>NUCLEOTIDE SEQUENCE</scope>
</reference>
<accession>A0ABP0URD8</accession>
<gene>
    <name evidence="1" type="ORF">CSSPTR1EN2_LOCUS19117</name>
</gene>
<proteinExistence type="predicted"/>
<dbReference type="Proteomes" id="UP001497512">
    <property type="component" value="Chromosome 6"/>
</dbReference>
<dbReference type="EMBL" id="OZ019898">
    <property type="protein sequence ID" value="CAK9228477.1"/>
    <property type="molecule type" value="Genomic_DNA"/>
</dbReference>
<organism evidence="1 2">
    <name type="scientific">Sphagnum troendelagicum</name>
    <dbReference type="NCBI Taxonomy" id="128251"/>
    <lineage>
        <taxon>Eukaryota</taxon>
        <taxon>Viridiplantae</taxon>
        <taxon>Streptophyta</taxon>
        <taxon>Embryophyta</taxon>
        <taxon>Bryophyta</taxon>
        <taxon>Sphagnophytina</taxon>
        <taxon>Sphagnopsida</taxon>
        <taxon>Sphagnales</taxon>
        <taxon>Sphagnaceae</taxon>
        <taxon>Sphagnum</taxon>
    </lineage>
</organism>
<sequence length="68" mass="7150">MEICSEVQDLQTSKLNELKPNGDGDARVASPTSIENLLTANGSIDLPSLELSEALSKPSSSHPGGRDQ</sequence>
<protein>
    <submittedName>
        <fullName evidence="1">Uncharacterized protein</fullName>
    </submittedName>
</protein>
<evidence type="ECO:0000313" key="2">
    <source>
        <dbReference type="Proteomes" id="UP001497512"/>
    </source>
</evidence>
<name>A0ABP0URD8_9BRYO</name>
<evidence type="ECO:0000313" key="1">
    <source>
        <dbReference type="EMBL" id="CAK9228477.1"/>
    </source>
</evidence>
<keyword evidence="2" id="KW-1185">Reference proteome</keyword>